<evidence type="ECO:0000256" key="4">
    <source>
        <dbReference type="ARBA" id="ARBA00022989"/>
    </source>
</evidence>
<evidence type="ECO:0000259" key="8">
    <source>
        <dbReference type="Pfam" id="PF01694"/>
    </source>
</evidence>
<organism evidence="9 10">
    <name type="scientific">Micractinium conductrix</name>
    <dbReference type="NCBI Taxonomy" id="554055"/>
    <lineage>
        <taxon>Eukaryota</taxon>
        <taxon>Viridiplantae</taxon>
        <taxon>Chlorophyta</taxon>
        <taxon>core chlorophytes</taxon>
        <taxon>Trebouxiophyceae</taxon>
        <taxon>Chlorellales</taxon>
        <taxon>Chlorellaceae</taxon>
        <taxon>Chlorella clade</taxon>
        <taxon>Micractinium</taxon>
    </lineage>
</organism>
<evidence type="ECO:0000256" key="7">
    <source>
        <dbReference type="SAM" id="Phobius"/>
    </source>
</evidence>
<dbReference type="GO" id="GO:0016020">
    <property type="term" value="C:membrane"/>
    <property type="evidence" value="ECO:0007669"/>
    <property type="project" value="UniProtKB-SubCell"/>
</dbReference>
<evidence type="ECO:0000256" key="3">
    <source>
        <dbReference type="ARBA" id="ARBA00022692"/>
    </source>
</evidence>
<dbReference type="InterPro" id="IPR035952">
    <property type="entry name" value="Rhomboid-like_sf"/>
</dbReference>
<dbReference type="PANTHER" id="PTHR43066:SF5">
    <property type="entry name" value="RHOMBOID-LIKE PROTEIN 11, CHLOROPLASTIC-RELATED"/>
    <property type="match status" value="1"/>
</dbReference>
<dbReference type="EMBL" id="LHPF02000039">
    <property type="protein sequence ID" value="PSC68275.1"/>
    <property type="molecule type" value="Genomic_DNA"/>
</dbReference>
<feature type="transmembrane region" description="Helical" evidence="7">
    <location>
        <begin position="177"/>
        <end position="197"/>
    </location>
</feature>
<gene>
    <name evidence="9" type="ORF">C2E20_8145</name>
</gene>
<sequence>MSLTKGRCAAPGGVVGAHRHPPPPLPLRTRHQRPRLRRPAADNDDPAAALNQVSDILRKYGSGGSAGEVQSAGAAPVTTAPRRPAPAPPQQPQQPARNGGMGNGLFVILSLNFALFMGANILKLPALGQLTLNHWAPQWWQFGTAIFCHANWEHLSSNAFALLVFGRMVEEEEGALGLWLTYLLAGVGGTLASYLTAPHTHTISLGASGAVFGLFIVSIIAKFKPSLKRLLEFVILGQFVVQQVLGEFQMATAGRGVAIGGMQVGHVAHLAGAAVGVLLVVLLSKLPETAD</sequence>
<keyword evidence="4 7" id="KW-1133">Transmembrane helix</keyword>
<dbReference type="OrthoDB" id="418595at2759"/>
<evidence type="ECO:0000256" key="6">
    <source>
        <dbReference type="SAM" id="MobiDB-lite"/>
    </source>
</evidence>
<dbReference type="Pfam" id="PF01694">
    <property type="entry name" value="Rhomboid"/>
    <property type="match status" value="1"/>
</dbReference>
<feature type="compositionally biased region" description="Pro residues" evidence="6">
    <location>
        <begin position="83"/>
        <end position="92"/>
    </location>
</feature>
<keyword evidence="5 7" id="KW-0472">Membrane</keyword>
<feature type="domain" description="Peptidase S54 rhomboid" evidence="8">
    <location>
        <begin position="137"/>
        <end position="285"/>
    </location>
</feature>
<evidence type="ECO:0000313" key="9">
    <source>
        <dbReference type="EMBL" id="PSC68275.1"/>
    </source>
</evidence>
<dbReference type="FunFam" id="1.20.1540.10:FF:000013">
    <property type="entry name" value="Rhomboid protease aarA"/>
    <property type="match status" value="1"/>
</dbReference>
<dbReference type="AlphaFoldDB" id="A0A2P6V2F4"/>
<keyword evidence="10" id="KW-1185">Reference proteome</keyword>
<feature type="transmembrane region" description="Helical" evidence="7">
    <location>
        <begin position="203"/>
        <end position="223"/>
    </location>
</feature>
<comment type="similarity">
    <text evidence="2">Belongs to the peptidase S54 family.</text>
</comment>
<feature type="region of interest" description="Disordered" evidence="6">
    <location>
        <begin position="1"/>
        <end position="49"/>
    </location>
</feature>
<keyword evidence="9" id="KW-0378">Hydrolase</keyword>
<evidence type="ECO:0000256" key="2">
    <source>
        <dbReference type="ARBA" id="ARBA00009045"/>
    </source>
</evidence>
<evidence type="ECO:0000256" key="1">
    <source>
        <dbReference type="ARBA" id="ARBA00004141"/>
    </source>
</evidence>
<feature type="region of interest" description="Disordered" evidence="6">
    <location>
        <begin position="64"/>
        <end position="99"/>
    </location>
</feature>
<dbReference type="GO" id="GO:0004252">
    <property type="term" value="F:serine-type endopeptidase activity"/>
    <property type="evidence" value="ECO:0007669"/>
    <property type="project" value="InterPro"/>
</dbReference>
<evidence type="ECO:0000313" key="10">
    <source>
        <dbReference type="Proteomes" id="UP000239649"/>
    </source>
</evidence>
<feature type="compositionally biased region" description="Basic residues" evidence="6">
    <location>
        <begin position="28"/>
        <end position="38"/>
    </location>
</feature>
<dbReference type="SUPFAM" id="SSF144091">
    <property type="entry name" value="Rhomboid-like"/>
    <property type="match status" value="1"/>
</dbReference>
<dbReference type="GO" id="GO:0006508">
    <property type="term" value="P:proteolysis"/>
    <property type="evidence" value="ECO:0007669"/>
    <property type="project" value="UniProtKB-KW"/>
</dbReference>
<comment type="caution">
    <text evidence="9">The sequence shown here is derived from an EMBL/GenBank/DDBJ whole genome shotgun (WGS) entry which is preliminary data.</text>
</comment>
<dbReference type="PANTHER" id="PTHR43066">
    <property type="entry name" value="RHOMBOID-RELATED PROTEIN"/>
    <property type="match status" value="1"/>
</dbReference>
<dbReference type="STRING" id="554055.A0A2P6V2F4"/>
<feature type="transmembrane region" description="Helical" evidence="7">
    <location>
        <begin position="104"/>
        <end position="122"/>
    </location>
</feature>
<feature type="transmembrane region" description="Helical" evidence="7">
    <location>
        <begin position="266"/>
        <end position="284"/>
    </location>
</feature>
<evidence type="ECO:0000256" key="5">
    <source>
        <dbReference type="ARBA" id="ARBA00023136"/>
    </source>
</evidence>
<accession>A0A2P6V2F4</accession>
<name>A0A2P6V2F4_9CHLO</name>
<reference evidence="9 10" key="1">
    <citation type="journal article" date="2018" name="Plant J.">
        <title>Genome sequences of Chlorella sorokiniana UTEX 1602 and Micractinium conductrix SAG 241.80: implications to maltose excretion by a green alga.</title>
        <authorList>
            <person name="Arriola M.B."/>
            <person name="Velmurugan N."/>
            <person name="Zhang Y."/>
            <person name="Plunkett M.H."/>
            <person name="Hondzo H."/>
            <person name="Barney B.M."/>
        </authorList>
    </citation>
    <scope>NUCLEOTIDE SEQUENCE [LARGE SCALE GENOMIC DNA]</scope>
    <source>
        <strain evidence="9 10">SAG 241.80</strain>
    </source>
</reference>
<proteinExistence type="inferred from homology"/>
<dbReference type="Proteomes" id="UP000239649">
    <property type="component" value="Unassembled WGS sequence"/>
</dbReference>
<keyword evidence="3 7" id="KW-0812">Transmembrane</keyword>
<dbReference type="Gene3D" id="1.20.1540.10">
    <property type="entry name" value="Rhomboid-like"/>
    <property type="match status" value="1"/>
</dbReference>
<keyword evidence="9" id="KW-0645">Protease</keyword>
<dbReference type="InterPro" id="IPR022764">
    <property type="entry name" value="Peptidase_S54_rhomboid_dom"/>
</dbReference>
<protein>
    <submittedName>
        <fullName evidence="9">Rhomboid protease</fullName>
    </submittedName>
</protein>
<comment type="subcellular location">
    <subcellularLocation>
        <location evidence="1">Membrane</location>
        <topology evidence="1">Multi-pass membrane protein</topology>
    </subcellularLocation>
</comment>